<feature type="domain" description="FUZ/MON1/HPS1 first Longin" evidence="4">
    <location>
        <begin position="131"/>
        <end position="253"/>
    </location>
</feature>
<dbReference type="PANTHER" id="PTHR13027:SF14">
    <property type="entry name" value="VACUOLAR FUSION PROTEIN MON1 HOMOLOG A"/>
    <property type="match status" value="1"/>
</dbReference>
<feature type="compositionally biased region" description="Low complexity" evidence="3">
    <location>
        <begin position="81"/>
        <end position="95"/>
    </location>
</feature>
<evidence type="ECO:0000313" key="7">
    <source>
        <dbReference type="EMBL" id="KAJ3602437.1"/>
    </source>
</evidence>
<dbReference type="Pfam" id="PF19038">
    <property type="entry name" value="Fuz_longin_3"/>
    <property type="match status" value="1"/>
</dbReference>
<dbReference type="AlphaFoldDB" id="A0A9Q0E7B6"/>
<comment type="function">
    <text evidence="2">Plays an important role in membrane trafficking through the secretory apparatus.</text>
</comment>
<accession>A0A9Q0E7B6</accession>
<organism evidence="7 8">
    <name type="scientific">Muraenolepis orangiensis</name>
    <name type="common">Patagonian moray cod</name>
    <dbReference type="NCBI Taxonomy" id="630683"/>
    <lineage>
        <taxon>Eukaryota</taxon>
        <taxon>Metazoa</taxon>
        <taxon>Chordata</taxon>
        <taxon>Craniata</taxon>
        <taxon>Vertebrata</taxon>
        <taxon>Euteleostomi</taxon>
        <taxon>Actinopterygii</taxon>
        <taxon>Neopterygii</taxon>
        <taxon>Teleostei</taxon>
        <taxon>Neoteleostei</taxon>
        <taxon>Acanthomorphata</taxon>
        <taxon>Zeiogadaria</taxon>
        <taxon>Gadariae</taxon>
        <taxon>Gadiformes</taxon>
        <taxon>Muraenolepidoidei</taxon>
        <taxon>Muraenolepididae</taxon>
        <taxon>Muraenolepis</taxon>
    </lineage>
</organism>
<keyword evidence="8" id="KW-1185">Reference proteome</keyword>
<dbReference type="GO" id="GO:0035658">
    <property type="term" value="C:Mon1-Ccz1 complex"/>
    <property type="evidence" value="ECO:0007669"/>
    <property type="project" value="TreeGrafter"/>
</dbReference>
<feature type="compositionally biased region" description="Basic and acidic residues" evidence="3">
    <location>
        <begin position="105"/>
        <end position="120"/>
    </location>
</feature>
<dbReference type="GO" id="GO:0016192">
    <property type="term" value="P:vesicle-mediated transport"/>
    <property type="evidence" value="ECO:0007669"/>
    <property type="project" value="InterPro"/>
</dbReference>
<comment type="similarity">
    <text evidence="1 2">Belongs to the MON1/SAND family.</text>
</comment>
<evidence type="ECO:0000259" key="4">
    <source>
        <dbReference type="Pfam" id="PF19036"/>
    </source>
</evidence>
<dbReference type="Pfam" id="PF19037">
    <property type="entry name" value="Fuz_longin_2"/>
    <property type="match status" value="1"/>
</dbReference>
<evidence type="ECO:0000259" key="6">
    <source>
        <dbReference type="Pfam" id="PF19038"/>
    </source>
</evidence>
<feature type="domain" description="FUZ/MON1/HPS1 third Longin" evidence="6">
    <location>
        <begin position="420"/>
        <end position="520"/>
    </location>
</feature>
<dbReference type="EMBL" id="JANIIK010000046">
    <property type="protein sequence ID" value="KAJ3602437.1"/>
    <property type="molecule type" value="Genomic_DNA"/>
</dbReference>
<evidence type="ECO:0000256" key="3">
    <source>
        <dbReference type="SAM" id="MobiDB-lite"/>
    </source>
</evidence>
<dbReference type="GO" id="GO:0006623">
    <property type="term" value="P:protein targeting to vacuole"/>
    <property type="evidence" value="ECO:0007669"/>
    <property type="project" value="UniProtKB-UniRule"/>
</dbReference>
<dbReference type="InterPro" id="IPR043972">
    <property type="entry name" value="FUZ/MON1/HPS1_longin_1"/>
</dbReference>
<dbReference type="InterPro" id="IPR004353">
    <property type="entry name" value="Mon1"/>
</dbReference>
<dbReference type="PANTHER" id="PTHR13027">
    <property type="entry name" value="SAND PROTEIN-RELATED"/>
    <property type="match status" value="1"/>
</dbReference>
<evidence type="ECO:0000313" key="8">
    <source>
        <dbReference type="Proteomes" id="UP001148018"/>
    </source>
</evidence>
<feature type="domain" description="FUZ/MON1/HPS1 second Longin" evidence="5">
    <location>
        <begin position="292"/>
        <end position="390"/>
    </location>
</feature>
<dbReference type="InterPro" id="IPR043970">
    <property type="entry name" value="FUZ/MON1/HPS1_longin_3"/>
</dbReference>
<protein>
    <recommendedName>
        <fullName evidence="2">Vacuolar fusion protein MON1 homolog</fullName>
    </recommendedName>
</protein>
<evidence type="ECO:0000256" key="2">
    <source>
        <dbReference type="RuleBase" id="RU367048"/>
    </source>
</evidence>
<feature type="region of interest" description="Disordered" evidence="3">
    <location>
        <begin position="1"/>
        <end position="122"/>
    </location>
</feature>
<proteinExistence type="inferred from homology"/>
<dbReference type="PRINTS" id="PR01546">
    <property type="entry name" value="YEAST73DUF"/>
</dbReference>
<dbReference type="InterPro" id="IPR043971">
    <property type="entry name" value="FUZ/MON1/HPS1_longin_2"/>
</dbReference>
<dbReference type="Proteomes" id="UP001148018">
    <property type="component" value="Unassembled WGS sequence"/>
</dbReference>
<sequence>MEGDVHTHSRASWDGPPPLPVERLRVERCDSPTPGLVEGTEPGAGQQAAMFVHSRSMEDLMAEEEESRGGPQPVAEGDAGSSETTSESSETSETSETSEKGLQAAKERSSLAEGRTKEEDIYSEGWRSHRKHVFVLSEAGKPIYSRYGTEEALSSTMGVMMALVSVVEADKNIIRSIHADGYNMVFLSKSPLVLVAVSRTCQSDKELIRELQYIYYQIVSLLTLTQLNHIFQRKQNYDLRRLLAGSEHLIDSLLGRLDRDPGLLLSAVTCLPLPSSIRDAVSAALQAAKAQSLVFSILLAGERLVTLVRKKDQFLHHMDLHLVFNLVCSSSSSFRDGEGWTPICLPKFNTAGFFHAHISYLEPASELCLILVSTDREDFFSLSDCKQRFLERLRKRNTYQALNEAVKTPSYSVDQVGIPELRHFLYKSKSSGLYTSPEIPERYRSEEEQERLMGLYQELHSRLHHSTRPLLSIYRCGETENLMAWLTSGFELYLCLTPLGTKVQAVSAVNKLLKWIRREEDRLFILSPLTY</sequence>
<gene>
    <name evidence="7" type="ORF">NHX12_030192</name>
</gene>
<dbReference type="OrthoDB" id="272411at2759"/>
<evidence type="ECO:0000256" key="1">
    <source>
        <dbReference type="ARBA" id="ARBA00008968"/>
    </source>
</evidence>
<reference evidence="7" key="1">
    <citation type="submission" date="2022-07" db="EMBL/GenBank/DDBJ databases">
        <title>Chromosome-level genome of Muraenolepis orangiensis.</title>
        <authorList>
            <person name="Kim J."/>
        </authorList>
    </citation>
    <scope>NUCLEOTIDE SEQUENCE</scope>
    <source>
        <strain evidence="7">KU_S4_2022</strain>
        <tissue evidence="7">Muscle</tissue>
    </source>
</reference>
<name>A0A9Q0E7B6_9TELE</name>
<evidence type="ECO:0000259" key="5">
    <source>
        <dbReference type="Pfam" id="PF19037"/>
    </source>
</evidence>
<dbReference type="Pfam" id="PF19036">
    <property type="entry name" value="Fuz_longin_1"/>
    <property type="match status" value="1"/>
</dbReference>
<comment type="caution">
    <text evidence="7">The sequence shown here is derived from an EMBL/GenBank/DDBJ whole genome shotgun (WGS) entry which is preliminary data.</text>
</comment>